<evidence type="ECO:0000313" key="2">
    <source>
        <dbReference type="EMBL" id="CAE7202336.1"/>
    </source>
</evidence>
<accession>A0A812J852</accession>
<dbReference type="PROSITE" id="PS00018">
    <property type="entry name" value="EF_HAND_1"/>
    <property type="match status" value="1"/>
</dbReference>
<proteinExistence type="predicted"/>
<evidence type="ECO:0008006" key="4">
    <source>
        <dbReference type="Google" id="ProtNLM"/>
    </source>
</evidence>
<keyword evidence="1" id="KW-0106">Calcium</keyword>
<dbReference type="OrthoDB" id="443703at2759"/>
<gene>
    <name evidence="2" type="ORF">SNAT2548_LOCUS6117</name>
</gene>
<organism evidence="2 3">
    <name type="scientific">Symbiodinium natans</name>
    <dbReference type="NCBI Taxonomy" id="878477"/>
    <lineage>
        <taxon>Eukaryota</taxon>
        <taxon>Sar</taxon>
        <taxon>Alveolata</taxon>
        <taxon>Dinophyceae</taxon>
        <taxon>Suessiales</taxon>
        <taxon>Symbiodiniaceae</taxon>
        <taxon>Symbiodinium</taxon>
    </lineage>
</organism>
<reference evidence="2" key="1">
    <citation type="submission" date="2021-02" db="EMBL/GenBank/DDBJ databases">
        <authorList>
            <person name="Dougan E. K."/>
            <person name="Rhodes N."/>
            <person name="Thang M."/>
            <person name="Chan C."/>
        </authorList>
    </citation>
    <scope>NUCLEOTIDE SEQUENCE</scope>
</reference>
<protein>
    <recommendedName>
        <fullName evidence="4">EF-hand domain-containing protein</fullName>
    </recommendedName>
</protein>
<dbReference type="InterPro" id="IPR011992">
    <property type="entry name" value="EF-hand-dom_pair"/>
</dbReference>
<dbReference type="EMBL" id="CAJNDS010000402">
    <property type="protein sequence ID" value="CAE7202336.1"/>
    <property type="molecule type" value="Genomic_DNA"/>
</dbReference>
<evidence type="ECO:0000313" key="3">
    <source>
        <dbReference type="Proteomes" id="UP000604046"/>
    </source>
</evidence>
<dbReference type="SUPFAM" id="SSF47473">
    <property type="entry name" value="EF-hand"/>
    <property type="match status" value="1"/>
</dbReference>
<evidence type="ECO:0000256" key="1">
    <source>
        <dbReference type="ARBA" id="ARBA00022837"/>
    </source>
</evidence>
<sequence>MKDRMWTAADVFNFLDINASGLISTCEFIEGVKLMRLKNLPSDEELSRLLPLLMSEKGLLTSRELHQALAVIAKQKHKLDLAANFFLKSEKDMSMAEWNASHFFRDLVKVMEKNSWSPERLFTELGGGKEAITKQELEEKARVLLRVHCGRSPALEVTQPFDILDVNGDWSCFPC</sequence>
<keyword evidence="3" id="KW-1185">Reference proteome</keyword>
<dbReference type="AlphaFoldDB" id="A0A812J852"/>
<dbReference type="InterPro" id="IPR018247">
    <property type="entry name" value="EF_Hand_1_Ca_BS"/>
</dbReference>
<comment type="caution">
    <text evidence="2">The sequence shown here is derived from an EMBL/GenBank/DDBJ whole genome shotgun (WGS) entry which is preliminary data.</text>
</comment>
<name>A0A812J852_9DINO</name>
<dbReference type="Proteomes" id="UP000604046">
    <property type="component" value="Unassembled WGS sequence"/>
</dbReference>